<gene>
    <name evidence="1" type="ORF">TIFTF001_016654</name>
</gene>
<sequence>MSRRCCRGRGRGQVLQSSHCYDGEGLTNKLGATIDRRGSWEVRPIVIFMGDSPEKERACLGLIVSSPLSLLSPL</sequence>
<accession>A0AA88D6D2</accession>
<dbReference type="AlphaFoldDB" id="A0AA88D6D2"/>
<keyword evidence="2" id="KW-1185">Reference proteome</keyword>
<reference evidence="1" key="1">
    <citation type="submission" date="2023-07" db="EMBL/GenBank/DDBJ databases">
        <title>draft genome sequence of fig (Ficus carica).</title>
        <authorList>
            <person name="Takahashi T."/>
            <person name="Nishimura K."/>
        </authorList>
    </citation>
    <scope>NUCLEOTIDE SEQUENCE</scope>
</reference>
<evidence type="ECO:0000313" key="2">
    <source>
        <dbReference type="Proteomes" id="UP001187192"/>
    </source>
</evidence>
<proteinExistence type="predicted"/>
<evidence type="ECO:0000313" key="1">
    <source>
        <dbReference type="EMBL" id="GMN47483.1"/>
    </source>
</evidence>
<dbReference type="Proteomes" id="UP001187192">
    <property type="component" value="Unassembled WGS sequence"/>
</dbReference>
<dbReference type="EMBL" id="BTGU01000025">
    <property type="protein sequence ID" value="GMN47483.1"/>
    <property type="molecule type" value="Genomic_DNA"/>
</dbReference>
<protein>
    <submittedName>
        <fullName evidence="1">Uncharacterized protein</fullName>
    </submittedName>
</protein>
<name>A0AA88D6D2_FICCA</name>
<comment type="caution">
    <text evidence="1">The sequence shown here is derived from an EMBL/GenBank/DDBJ whole genome shotgun (WGS) entry which is preliminary data.</text>
</comment>
<organism evidence="1 2">
    <name type="scientific">Ficus carica</name>
    <name type="common">Common fig</name>
    <dbReference type="NCBI Taxonomy" id="3494"/>
    <lineage>
        <taxon>Eukaryota</taxon>
        <taxon>Viridiplantae</taxon>
        <taxon>Streptophyta</taxon>
        <taxon>Embryophyta</taxon>
        <taxon>Tracheophyta</taxon>
        <taxon>Spermatophyta</taxon>
        <taxon>Magnoliopsida</taxon>
        <taxon>eudicotyledons</taxon>
        <taxon>Gunneridae</taxon>
        <taxon>Pentapetalae</taxon>
        <taxon>rosids</taxon>
        <taxon>fabids</taxon>
        <taxon>Rosales</taxon>
        <taxon>Moraceae</taxon>
        <taxon>Ficeae</taxon>
        <taxon>Ficus</taxon>
    </lineage>
</organism>